<sequence length="183" mass="20881">MPSKQNRGYFHREVIGVLERNSKSYKKLNEILIIAISYTRKGEEGMMSNIVFYDDEAGGEIKREKIEPIKAPYDLGTLGIWESIISDERKKVKFDKLEKIQVKNVEIPPSSIVIPCSFKRHALGYVETVSSLGRTNRIEEGRQISEVFFRPIQDGIVEKGDLLTVLNILYARPEGEPIPAEKK</sequence>
<dbReference type="EMBL" id="LHXL01000058">
    <property type="protein sequence ID" value="KXA89072.1"/>
    <property type="molecule type" value="Genomic_DNA"/>
</dbReference>
<keyword evidence="3" id="KW-1185">Reference proteome</keyword>
<accession>A0A133U4F4</accession>
<evidence type="ECO:0000259" key="1">
    <source>
        <dbReference type="Pfam" id="PF01629"/>
    </source>
</evidence>
<dbReference type="InterPro" id="IPR002572">
    <property type="entry name" value="DUF22"/>
</dbReference>
<dbReference type="Proteomes" id="UP000070589">
    <property type="component" value="Unassembled WGS sequence"/>
</dbReference>
<gene>
    <name evidence="2" type="ORF">AKJ62_03860</name>
</gene>
<organism evidence="2 3">
    <name type="scientific">candidate division MSBL1 archaeon SCGC-AAA259D14</name>
    <dbReference type="NCBI Taxonomy" id="1698261"/>
    <lineage>
        <taxon>Archaea</taxon>
        <taxon>Methanobacteriati</taxon>
        <taxon>Methanobacteriota</taxon>
        <taxon>candidate division MSBL1</taxon>
    </lineage>
</organism>
<protein>
    <recommendedName>
        <fullName evidence="1">DUF22 domain-containing protein</fullName>
    </recommendedName>
</protein>
<name>A0A133U4F4_9EURY</name>
<evidence type="ECO:0000313" key="3">
    <source>
        <dbReference type="Proteomes" id="UP000070589"/>
    </source>
</evidence>
<dbReference type="Pfam" id="PF01629">
    <property type="entry name" value="DUF22"/>
    <property type="match status" value="1"/>
</dbReference>
<proteinExistence type="predicted"/>
<evidence type="ECO:0000313" key="2">
    <source>
        <dbReference type="EMBL" id="KXA89072.1"/>
    </source>
</evidence>
<dbReference type="AlphaFoldDB" id="A0A133U4F4"/>
<comment type="caution">
    <text evidence="2">The sequence shown here is derived from an EMBL/GenBank/DDBJ whole genome shotgun (WGS) entry which is preliminary data.</text>
</comment>
<feature type="domain" description="DUF22" evidence="1">
    <location>
        <begin position="55"/>
        <end position="155"/>
    </location>
</feature>
<reference evidence="2 3" key="1">
    <citation type="journal article" date="2016" name="Sci. Rep.">
        <title>Metabolic traits of an uncultured archaeal lineage -MSBL1- from brine pools of the Red Sea.</title>
        <authorList>
            <person name="Mwirichia R."/>
            <person name="Alam I."/>
            <person name="Rashid M."/>
            <person name="Vinu M."/>
            <person name="Ba-Alawi W."/>
            <person name="Anthony Kamau A."/>
            <person name="Kamanda Ngugi D."/>
            <person name="Goker M."/>
            <person name="Klenk H.P."/>
            <person name="Bajic V."/>
            <person name="Stingl U."/>
        </authorList>
    </citation>
    <scope>NUCLEOTIDE SEQUENCE [LARGE SCALE GENOMIC DNA]</scope>
    <source>
        <strain evidence="2">SCGC-AAA259D14</strain>
    </source>
</reference>